<dbReference type="InterPro" id="IPR050301">
    <property type="entry name" value="NTE"/>
</dbReference>
<dbReference type="InterPro" id="IPR016035">
    <property type="entry name" value="Acyl_Trfase/lysoPLipase"/>
</dbReference>
<feature type="short sequence motif" description="GXSXG" evidence="4">
    <location>
        <begin position="50"/>
        <end position="54"/>
    </location>
</feature>
<evidence type="ECO:0000259" key="5">
    <source>
        <dbReference type="PROSITE" id="PS51635"/>
    </source>
</evidence>
<protein>
    <recommendedName>
        <fullName evidence="5">PNPLA domain-containing protein</fullName>
    </recommendedName>
</protein>
<evidence type="ECO:0000313" key="6">
    <source>
        <dbReference type="EMBL" id="CAH0989935.1"/>
    </source>
</evidence>
<name>A0ABM9A9Q6_9GAMM</name>
<comment type="caution">
    <text evidence="6">The sequence shown here is derived from an EMBL/GenBank/DDBJ whole genome shotgun (WGS) entry which is preliminary data.</text>
</comment>
<keyword evidence="1 4" id="KW-0378">Hydrolase</keyword>
<feature type="active site" description="Nucleophile" evidence="4">
    <location>
        <position position="52"/>
    </location>
</feature>
<dbReference type="Gene3D" id="3.40.1090.10">
    <property type="entry name" value="Cytosolic phospholipase A2 catalytic domain"/>
    <property type="match status" value="1"/>
</dbReference>
<keyword evidence="7" id="KW-1185">Reference proteome</keyword>
<feature type="active site" description="Proton acceptor" evidence="4">
    <location>
        <position position="214"/>
    </location>
</feature>
<evidence type="ECO:0000256" key="1">
    <source>
        <dbReference type="ARBA" id="ARBA00022801"/>
    </source>
</evidence>
<dbReference type="SUPFAM" id="SSF52151">
    <property type="entry name" value="FabD/lysophospholipase-like"/>
    <property type="match status" value="1"/>
</dbReference>
<keyword evidence="3 4" id="KW-0443">Lipid metabolism</keyword>
<keyword evidence="2 4" id="KW-0442">Lipid degradation</keyword>
<feature type="domain" description="PNPLA" evidence="5">
    <location>
        <begin position="14"/>
        <end position="227"/>
    </location>
</feature>
<dbReference type="PANTHER" id="PTHR14226:SF57">
    <property type="entry name" value="BLR7027 PROTEIN"/>
    <property type="match status" value="1"/>
</dbReference>
<gene>
    <name evidence="6" type="ORF">SIN8267_00006</name>
</gene>
<evidence type="ECO:0000313" key="7">
    <source>
        <dbReference type="Proteomes" id="UP000838100"/>
    </source>
</evidence>
<proteinExistence type="predicted"/>
<organism evidence="6 7">
    <name type="scientific">Sinobacterium norvegicum</name>
    <dbReference type="NCBI Taxonomy" id="1641715"/>
    <lineage>
        <taxon>Bacteria</taxon>
        <taxon>Pseudomonadati</taxon>
        <taxon>Pseudomonadota</taxon>
        <taxon>Gammaproteobacteria</taxon>
        <taxon>Cellvibrionales</taxon>
        <taxon>Spongiibacteraceae</taxon>
        <taxon>Sinobacterium</taxon>
    </lineage>
</organism>
<evidence type="ECO:0000256" key="3">
    <source>
        <dbReference type="ARBA" id="ARBA00023098"/>
    </source>
</evidence>
<dbReference type="Proteomes" id="UP000838100">
    <property type="component" value="Unassembled WGS sequence"/>
</dbReference>
<accession>A0ABM9A9Q6</accession>
<dbReference type="PROSITE" id="PS51635">
    <property type="entry name" value="PNPLA"/>
    <property type="match status" value="1"/>
</dbReference>
<evidence type="ECO:0000256" key="2">
    <source>
        <dbReference type="ARBA" id="ARBA00022963"/>
    </source>
</evidence>
<dbReference type="EMBL" id="CAKLPX010000001">
    <property type="protein sequence ID" value="CAH0989935.1"/>
    <property type="molecule type" value="Genomic_DNA"/>
</dbReference>
<sequence length="384" mass="41922">MLNQTTGDNKKTALILSGGGARAAYQVGVLKATAELFPSRSHNPFSIITGTSAGAINAVALAASANNFRLAVKKVERIWHHLEVNKIYKVGHWQLLSSASKLIFSFANQGKGLRKPVALLDTTPLRQLLTQSIQFKNIDRRINDGYLDAVSVTACGYTSGESVCFFQAKAGTENWCHLRRRGIHDQLGVNHLLASSAIPALLPAQIIKREYFGDGALRQLAPISAALNLGAQRVMIIGVGAKHGDDEATQSYNTPSIAQMIGHVFNSAFIDALDNDIEHLIAINDMIATMENETPHLVTQQKKKIGLLMINPSIDIDDLAMEHFDSLPKSMKLALKLIGATKQGGGASIASYLLFQKEFCRDLIEHGYRDAMNQKLDIIDFFNS</sequence>
<dbReference type="InterPro" id="IPR002641">
    <property type="entry name" value="PNPLA_dom"/>
</dbReference>
<reference evidence="6" key="1">
    <citation type="submission" date="2021-12" db="EMBL/GenBank/DDBJ databases">
        <authorList>
            <person name="Rodrigo-Torres L."/>
            <person name="Arahal R. D."/>
            <person name="Lucena T."/>
        </authorList>
    </citation>
    <scope>NUCLEOTIDE SEQUENCE</scope>
    <source>
        <strain evidence="6">CECT 8267</strain>
    </source>
</reference>
<evidence type="ECO:0000256" key="4">
    <source>
        <dbReference type="PROSITE-ProRule" id="PRU01161"/>
    </source>
</evidence>
<feature type="short sequence motif" description="DGA/G" evidence="4">
    <location>
        <begin position="214"/>
        <end position="216"/>
    </location>
</feature>
<dbReference type="PANTHER" id="PTHR14226">
    <property type="entry name" value="NEUROPATHY TARGET ESTERASE/SWISS CHEESE D.MELANOGASTER"/>
    <property type="match status" value="1"/>
</dbReference>
<comment type="caution">
    <text evidence="4">Lacks conserved residue(s) required for the propagation of feature annotation.</text>
</comment>
<dbReference type="Pfam" id="PF01734">
    <property type="entry name" value="Patatin"/>
    <property type="match status" value="1"/>
</dbReference>